<feature type="region of interest" description="Disordered" evidence="1">
    <location>
        <begin position="49"/>
        <end position="71"/>
    </location>
</feature>
<dbReference type="InParanoid" id="A0A3N4KRA9"/>
<evidence type="ECO:0000313" key="3">
    <source>
        <dbReference type="Proteomes" id="UP000277580"/>
    </source>
</evidence>
<accession>A0A3N4KRA9</accession>
<name>A0A3N4KRA9_9PEZI</name>
<dbReference type="EMBL" id="ML119125">
    <property type="protein sequence ID" value="RPB13037.1"/>
    <property type="molecule type" value="Genomic_DNA"/>
</dbReference>
<evidence type="ECO:0000256" key="1">
    <source>
        <dbReference type="SAM" id="MobiDB-lite"/>
    </source>
</evidence>
<protein>
    <submittedName>
        <fullName evidence="2">Uncharacterized protein</fullName>
    </submittedName>
</protein>
<dbReference type="OrthoDB" id="5385189at2759"/>
<reference evidence="2 3" key="1">
    <citation type="journal article" date="2018" name="Nat. Ecol. Evol.">
        <title>Pezizomycetes genomes reveal the molecular basis of ectomycorrhizal truffle lifestyle.</title>
        <authorList>
            <person name="Murat C."/>
            <person name="Payen T."/>
            <person name="Noel B."/>
            <person name="Kuo A."/>
            <person name="Morin E."/>
            <person name="Chen J."/>
            <person name="Kohler A."/>
            <person name="Krizsan K."/>
            <person name="Balestrini R."/>
            <person name="Da Silva C."/>
            <person name="Montanini B."/>
            <person name="Hainaut M."/>
            <person name="Levati E."/>
            <person name="Barry K.W."/>
            <person name="Belfiori B."/>
            <person name="Cichocki N."/>
            <person name="Clum A."/>
            <person name="Dockter R.B."/>
            <person name="Fauchery L."/>
            <person name="Guy J."/>
            <person name="Iotti M."/>
            <person name="Le Tacon F."/>
            <person name="Lindquist E.A."/>
            <person name="Lipzen A."/>
            <person name="Malagnac F."/>
            <person name="Mello A."/>
            <person name="Molinier V."/>
            <person name="Miyauchi S."/>
            <person name="Poulain J."/>
            <person name="Riccioni C."/>
            <person name="Rubini A."/>
            <person name="Sitrit Y."/>
            <person name="Splivallo R."/>
            <person name="Traeger S."/>
            <person name="Wang M."/>
            <person name="Zifcakova L."/>
            <person name="Wipf D."/>
            <person name="Zambonelli A."/>
            <person name="Paolocci F."/>
            <person name="Nowrousian M."/>
            <person name="Ottonello S."/>
            <person name="Baldrian P."/>
            <person name="Spatafora J.W."/>
            <person name="Henrissat B."/>
            <person name="Nagy L.G."/>
            <person name="Aury J.M."/>
            <person name="Wincker P."/>
            <person name="Grigoriev I.V."/>
            <person name="Bonfante P."/>
            <person name="Martin F.M."/>
        </authorList>
    </citation>
    <scope>NUCLEOTIDE SEQUENCE [LARGE SCALE GENOMIC DNA]</scope>
    <source>
        <strain evidence="2 3">CCBAS932</strain>
    </source>
</reference>
<sequence>MYLHTLCCPPRQTSQSRLGTPTIVTQQLHQGTSLNNRPLNVFIHNPAIPLRPRRSIPPSTSPPPPTPTTNKHLTGLLALYAAYTTHSQLQAFKTRCVSKPPQQSNDAAVDRSTEDGSSSDMRMVEQILTMSSAAIKLETLEALARGINFDLRNALVLPSFLPNGPFGALCTPRVFRTLVTTLKSTLPPTPDSATEKEVIYILTQLMKSYFAAKEMAVQAGIVDWLKAVDRSVVDVWEVLSCVNDTMEGRRLLVEAGLVQDERVEVEVEVDFGDVGQWLPVPGGIVPGQ</sequence>
<dbReference type="Proteomes" id="UP000277580">
    <property type="component" value="Unassembled WGS sequence"/>
</dbReference>
<keyword evidence="3" id="KW-1185">Reference proteome</keyword>
<dbReference type="AlphaFoldDB" id="A0A3N4KRA9"/>
<gene>
    <name evidence="2" type="ORF">P167DRAFT_545056</name>
</gene>
<proteinExistence type="predicted"/>
<evidence type="ECO:0000313" key="2">
    <source>
        <dbReference type="EMBL" id="RPB13037.1"/>
    </source>
</evidence>
<organism evidence="2 3">
    <name type="scientific">Morchella conica CCBAS932</name>
    <dbReference type="NCBI Taxonomy" id="1392247"/>
    <lineage>
        <taxon>Eukaryota</taxon>
        <taxon>Fungi</taxon>
        <taxon>Dikarya</taxon>
        <taxon>Ascomycota</taxon>
        <taxon>Pezizomycotina</taxon>
        <taxon>Pezizomycetes</taxon>
        <taxon>Pezizales</taxon>
        <taxon>Morchellaceae</taxon>
        <taxon>Morchella</taxon>
    </lineage>
</organism>
<feature type="region of interest" description="Disordered" evidence="1">
    <location>
        <begin position="96"/>
        <end position="120"/>
    </location>
</feature>